<dbReference type="RefSeq" id="WP_078978464.1">
    <property type="nucleotide sequence ID" value="NZ_MWQN01000001.1"/>
</dbReference>
<protein>
    <submittedName>
        <fullName evidence="1">Uncharacterized protein</fullName>
    </submittedName>
</protein>
<comment type="caution">
    <text evidence="1">The sequence shown here is derived from an EMBL/GenBank/DDBJ whole genome shotgun (WGS) entry which is preliminary data.</text>
</comment>
<proteinExistence type="predicted"/>
<gene>
    <name evidence="1" type="ORF">B4N89_27485</name>
</gene>
<dbReference type="STRING" id="159449.B4N89_27485"/>
<dbReference type="AlphaFoldDB" id="A0A1T3P5D4"/>
<accession>A0A1T3P5D4</accession>
<reference evidence="1 2" key="1">
    <citation type="submission" date="2017-03" db="EMBL/GenBank/DDBJ databases">
        <title>Draft genome sequence of Streptomyces scabrisporus NF3, endophyte isolated from Amphipterygium adstringens.</title>
        <authorList>
            <person name="Vazquez M."/>
            <person name="Ceapa C.D."/>
            <person name="Rodriguez Luna D."/>
            <person name="Sanchez Esquivel S."/>
        </authorList>
    </citation>
    <scope>NUCLEOTIDE SEQUENCE [LARGE SCALE GENOMIC DNA]</scope>
    <source>
        <strain evidence="1 2">NF3</strain>
    </source>
</reference>
<keyword evidence="2" id="KW-1185">Reference proteome</keyword>
<dbReference type="EMBL" id="MWQN01000001">
    <property type="protein sequence ID" value="OPC84171.1"/>
    <property type="molecule type" value="Genomic_DNA"/>
</dbReference>
<dbReference type="Proteomes" id="UP000190037">
    <property type="component" value="Unassembled WGS sequence"/>
</dbReference>
<name>A0A1T3P5D4_9ACTN</name>
<evidence type="ECO:0000313" key="2">
    <source>
        <dbReference type="Proteomes" id="UP000190037"/>
    </source>
</evidence>
<sequence length="124" mass="13888">MIRLLLGRHTADTITDDALDALYAERDQLAAAVQRVRDLVADMRTWHTPRDIGVNYADRIRAALDTDRPLDQLRPDPRFSGAIGLFGAINVPMPMTAEEYAGIDAMTKRLAQKAWDALDNQEPK</sequence>
<evidence type="ECO:0000313" key="1">
    <source>
        <dbReference type="EMBL" id="OPC84171.1"/>
    </source>
</evidence>
<organism evidence="1 2">
    <name type="scientific">Embleya scabrispora</name>
    <dbReference type="NCBI Taxonomy" id="159449"/>
    <lineage>
        <taxon>Bacteria</taxon>
        <taxon>Bacillati</taxon>
        <taxon>Actinomycetota</taxon>
        <taxon>Actinomycetes</taxon>
        <taxon>Kitasatosporales</taxon>
        <taxon>Streptomycetaceae</taxon>
        <taxon>Embleya</taxon>
    </lineage>
</organism>